<keyword evidence="6" id="KW-1185">Reference proteome</keyword>
<dbReference type="SMART" id="SM00382">
    <property type="entry name" value="AAA"/>
    <property type="match status" value="1"/>
</dbReference>
<dbReference type="GO" id="GO:0016887">
    <property type="term" value="F:ATP hydrolysis activity"/>
    <property type="evidence" value="ECO:0007669"/>
    <property type="project" value="InterPro"/>
</dbReference>
<dbReference type="PANTHER" id="PTHR42798">
    <property type="entry name" value="LIPOPROTEIN-RELEASING SYSTEM ATP-BINDING PROTEIN LOLD"/>
    <property type="match status" value="1"/>
</dbReference>
<dbReference type="Proteomes" id="UP000243626">
    <property type="component" value="Chromosome"/>
</dbReference>
<evidence type="ECO:0000313" key="6">
    <source>
        <dbReference type="Proteomes" id="UP000243626"/>
    </source>
</evidence>
<gene>
    <name evidence="5" type="ORF">CJ229_002815</name>
</gene>
<dbReference type="EMBL" id="CP136964">
    <property type="protein sequence ID" value="WOS96692.1"/>
    <property type="molecule type" value="Genomic_DNA"/>
</dbReference>
<comment type="similarity">
    <text evidence="1">Belongs to the ABC transporter superfamily.</text>
</comment>
<evidence type="ECO:0000256" key="2">
    <source>
        <dbReference type="ARBA" id="ARBA00022741"/>
    </source>
</evidence>
<dbReference type="GO" id="GO:0005524">
    <property type="term" value="F:ATP binding"/>
    <property type="evidence" value="ECO:0007669"/>
    <property type="project" value="UniProtKB-KW"/>
</dbReference>
<evidence type="ECO:0000313" key="5">
    <source>
        <dbReference type="EMBL" id="WOS96692.1"/>
    </source>
</evidence>
<reference evidence="5 6" key="2">
    <citation type="submission" date="2023-10" db="EMBL/GenBank/DDBJ databases">
        <authorList>
            <person name="Choi B."/>
        </authorList>
    </citation>
    <scope>NUCLEOTIDE SEQUENCE [LARGE SCALE GENOMIC DNA]</scope>
    <source>
        <strain evidence="5 6">UMB0959</strain>
    </source>
</reference>
<sequence>MSQVIDLSLKRKMFKNKKTSILNDFSLTVNEGEKVAIMGKSGVGKTSLLNILGLVDNEYEGSLKLFNETVDSFSESKRAALRNENIGFVLQESSLIESLKVEKNIKLPLLYASKERRVKAEQYFDKISDEIGITSVLDHLPSECSGGQKARVAFLRGIIMKPDIILSDEPTAFLDEKNKNIILDVLFDLNKQYNTTLITVTHDEEVALRHDRVIYIENEV</sequence>
<keyword evidence="3 5" id="KW-0067">ATP-binding</keyword>
<dbReference type="InterPro" id="IPR017871">
    <property type="entry name" value="ABC_transporter-like_CS"/>
</dbReference>
<dbReference type="PANTHER" id="PTHR42798:SF7">
    <property type="entry name" value="ALPHA-D-RIBOSE 1-METHYLPHOSPHONATE 5-TRIPHOSPHATE SYNTHASE SUBUNIT PHNL"/>
    <property type="match status" value="1"/>
</dbReference>
<dbReference type="PROSITE" id="PS00211">
    <property type="entry name" value="ABC_TRANSPORTER_1"/>
    <property type="match status" value="1"/>
</dbReference>
<dbReference type="PROSITE" id="PS50893">
    <property type="entry name" value="ABC_TRANSPORTER_2"/>
    <property type="match status" value="1"/>
</dbReference>
<dbReference type="InterPro" id="IPR003439">
    <property type="entry name" value="ABC_transporter-like_ATP-bd"/>
</dbReference>
<dbReference type="SUPFAM" id="SSF52540">
    <property type="entry name" value="P-loop containing nucleoside triphosphate hydrolases"/>
    <property type="match status" value="1"/>
</dbReference>
<dbReference type="AlphaFoldDB" id="A0AAF0YNY5"/>
<dbReference type="RefSeq" id="WP_102167371.1">
    <property type="nucleotide sequence ID" value="NZ_CP136964.1"/>
</dbReference>
<evidence type="ECO:0000256" key="1">
    <source>
        <dbReference type="ARBA" id="ARBA00005417"/>
    </source>
</evidence>
<dbReference type="KEGG" id="nmy:CJ229_002815"/>
<dbReference type="InterPro" id="IPR003593">
    <property type="entry name" value="AAA+_ATPase"/>
</dbReference>
<dbReference type="Gene3D" id="3.40.50.300">
    <property type="entry name" value="P-loop containing nucleotide triphosphate hydrolases"/>
    <property type="match status" value="1"/>
</dbReference>
<organism evidence="5 6">
    <name type="scientific">Nosocomiicoccus massiliensis</name>
    <dbReference type="NCBI Taxonomy" id="1232430"/>
    <lineage>
        <taxon>Bacteria</taxon>
        <taxon>Bacillati</taxon>
        <taxon>Bacillota</taxon>
        <taxon>Bacilli</taxon>
        <taxon>Bacillales</taxon>
        <taxon>Staphylococcaceae</taxon>
        <taxon>Nosocomiicoccus</taxon>
    </lineage>
</organism>
<name>A0AAF0YNY5_9STAP</name>
<dbReference type="InterPro" id="IPR027417">
    <property type="entry name" value="P-loop_NTPase"/>
</dbReference>
<dbReference type="Pfam" id="PF00005">
    <property type="entry name" value="ABC_tran"/>
    <property type="match status" value="1"/>
</dbReference>
<proteinExistence type="inferred from homology"/>
<evidence type="ECO:0000256" key="3">
    <source>
        <dbReference type="ARBA" id="ARBA00022840"/>
    </source>
</evidence>
<protein>
    <submittedName>
        <fullName evidence="5">ATP-binding cassette domain-containing protein</fullName>
    </submittedName>
</protein>
<feature type="domain" description="ABC transporter" evidence="4">
    <location>
        <begin position="2"/>
        <end position="220"/>
    </location>
</feature>
<keyword evidence="2" id="KW-0547">Nucleotide-binding</keyword>
<evidence type="ECO:0000259" key="4">
    <source>
        <dbReference type="PROSITE" id="PS50893"/>
    </source>
</evidence>
<accession>A0AAF0YNY5</accession>
<reference evidence="6" key="1">
    <citation type="submission" date="2017-09" db="EMBL/GenBank/DDBJ databases">
        <title>Bacterial strain isolated from the female urinary microbiota.</title>
        <authorList>
            <person name="Thomas-White K."/>
            <person name="Kumar N."/>
            <person name="Forster S."/>
            <person name="Putonti C."/>
            <person name="Lawley T."/>
            <person name="Wolfe A.J."/>
        </authorList>
    </citation>
    <scope>NUCLEOTIDE SEQUENCE [LARGE SCALE GENOMIC DNA]</scope>
    <source>
        <strain evidence="6">UMB0959</strain>
    </source>
</reference>